<dbReference type="InParanoid" id="I7M1E6"/>
<evidence type="ECO:0000313" key="2">
    <source>
        <dbReference type="Proteomes" id="UP000009168"/>
    </source>
</evidence>
<accession>I7M1E6</accession>
<dbReference type="HOGENOM" id="CLU_1771839_0_0_1"/>
<evidence type="ECO:0000313" key="1">
    <source>
        <dbReference type="EMBL" id="EAR96180.1"/>
    </source>
</evidence>
<dbReference type="Proteomes" id="UP000009168">
    <property type="component" value="Unassembled WGS sequence"/>
</dbReference>
<gene>
    <name evidence="1" type="ORF">TTHERM_00129570</name>
</gene>
<keyword evidence="2" id="KW-1185">Reference proteome</keyword>
<name>I7M1E6_TETTS</name>
<sequence>MNFLTISFQITKVTETKIIIQNQFSAQRQNPIFHTSSSHKVNILNAIVLSYVRTDLQTDCSQLLVSKSFFSSRSECLINQGGPSNLTNNDAEFAGRKINSMQIRQQDSAFNQQLQIRYYFCDKKKFVIILLKINQNNQMNLSFFQNL</sequence>
<reference evidence="2" key="1">
    <citation type="journal article" date="2006" name="PLoS Biol.">
        <title>Macronuclear genome sequence of the ciliate Tetrahymena thermophila, a model eukaryote.</title>
        <authorList>
            <person name="Eisen J.A."/>
            <person name="Coyne R.S."/>
            <person name="Wu M."/>
            <person name="Wu D."/>
            <person name="Thiagarajan M."/>
            <person name="Wortman J.R."/>
            <person name="Badger J.H."/>
            <person name="Ren Q."/>
            <person name="Amedeo P."/>
            <person name="Jones K.M."/>
            <person name="Tallon L.J."/>
            <person name="Delcher A.L."/>
            <person name="Salzberg S.L."/>
            <person name="Silva J.C."/>
            <person name="Haas B.J."/>
            <person name="Majoros W.H."/>
            <person name="Farzad M."/>
            <person name="Carlton J.M."/>
            <person name="Smith R.K. Jr."/>
            <person name="Garg J."/>
            <person name="Pearlman R.E."/>
            <person name="Karrer K.M."/>
            <person name="Sun L."/>
            <person name="Manning G."/>
            <person name="Elde N.C."/>
            <person name="Turkewitz A.P."/>
            <person name="Asai D.J."/>
            <person name="Wilkes D.E."/>
            <person name="Wang Y."/>
            <person name="Cai H."/>
            <person name="Collins K."/>
            <person name="Stewart B.A."/>
            <person name="Lee S.R."/>
            <person name="Wilamowska K."/>
            <person name="Weinberg Z."/>
            <person name="Ruzzo W.L."/>
            <person name="Wloga D."/>
            <person name="Gaertig J."/>
            <person name="Frankel J."/>
            <person name="Tsao C.-C."/>
            <person name="Gorovsky M.A."/>
            <person name="Keeling P.J."/>
            <person name="Waller R.F."/>
            <person name="Patron N.J."/>
            <person name="Cherry J.M."/>
            <person name="Stover N.A."/>
            <person name="Krieger C.J."/>
            <person name="del Toro C."/>
            <person name="Ryder H.F."/>
            <person name="Williamson S.C."/>
            <person name="Barbeau R.A."/>
            <person name="Hamilton E.P."/>
            <person name="Orias E."/>
        </authorList>
    </citation>
    <scope>NUCLEOTIDE SEQUENCE [LARGE SCALE GENOMIC DNA]</scope>
    <source>
        <strain evidence="2">SB210</strain>
    </source>
</reference>
<dbReference type="EMBL" id="GG662699">
    <property type="protein sequence ID" value="EAR96180.1"/>
    <property type="molecule type" value="Genomic_DNA"/>
</dbReference>
<organism evidence="1 2">
    <name type="scientific">Tetrahymena thermophila (strain SB210)</name>
    <dbReference type="NCBI Taxonomy" id="312017"/>
    <lineage>
        <taxon>Eukaryota</taxon>
        <taxon>Sar</taxon>
        <taxon>Alveolata</taxon>
        <taxon>Ciliophora</taxon>
        <taxon>Intramacronucleata</taxon>
        <taxon>Oligohymenophorea</taxon>
        <taxon>Hymenostomatida</taxon>
        <taxon>Tetrahymenina</taxon>
        <taxon>Tetrahymenidae</taxon>
        <taxon>Tetrahymena</taxon>
    </lineage>
</organism>
<dbReference type="GeneID" id="7846249"/>
<dbReference type="KEGG" id="tet:TTHERM_00129570"/>
<protein>
    <submittedName>
        <fullName evidence="1">Uncharacterized protein</fullName>
    </submittedName>
</protein>
<dbReference type="RefSeq" id="XP_001016425.1">
    <property type="nucleotide sequence ID" value="XM_001016425.1"/>
</dbReference>
<proteinExistence type="predicted"/>
<dbReference type="AlphaFoldDB" id="I7M1E6"/>